<gene>
    <name evidence="8" type="ORF">EURHEDRAFT_169380</name>
</gene>
<dbReference type="STRING" id="1388766.A0A017S7P2"/>
<keyword evidence="3 7" id="KW-0812">Transmembrane</keyword>
<dbReference type="AlphaFoldDB" id="A0A017S7P2"/>
<dbReference type="InterPro" id="IPR045861">
    <property type="entry name" value="CorA_cytoplasmic_dom"/>
</dbReference>
<comment type="similarity">
    <text evidence="2">Belongs to the CorA metal ion transporter (MIT) (TC 1.A.35) family.</text>
</comment>
<dbReference type="InterPro" id="IPR044089">
    <property type="entry name" value="Alr1-like"/>
</dbReference>
<dbReference type="PANTHER" id="PTHR21535">
    <property type="entry name" value="MAGNESIUM AND COBALT TRANSPORT PROTEIN/MITOCHONDRIAL IMPORT INNER MEMBRANE TRANSLOCASE SUBUNIT TIM8"/>
    <property type="match status" value="1"/>
</dbReference>
<dbReference type="InterPro" id="IPR002523">
    <property type="entry name" value="MgTranspt_CorA/ZnTranspt_ZntB"/>
</dbReference>
<evidence type="ECO:0000256" key="4">
    <source>
        <dbReference type="ARBA" id="ARBA00022989"/>
    </source>
</evidence>
<keyword evidence="5 7" id="KW-0472">Membrane</keyword>
<dbReference type="Gene3D" id="3.30.460.20">
    <property type="entry name" value="CorA soluble domain-like"/>
    <property type="match status" value="1"/>
</dbReference>
<name>A0A017S7P2_ASPRC</name>
<dbReference type="Proteomes" id="UP000019804">
    <property type="component" value="Unassembled WGS sequence"/>
</dbReference>
<dbReference type="Gene3D" id="1.20.58.340">
    <property type="entry name" value="Magnesium transport protein CorA, transmembrane region"/>
    <property type="match status" value="2"/>
</dbReference>
<keyword evidence="9" id="KW-1185">Reference proteome</keyword>
<comment type="subcellular location">
    <subcellularLocation>
        <location evidence="1">Membrane</location>
        <topology evidence="1">Multi-pass membrane protein</topology>
    </subcellularLocation>
</comment>
<dbReference type="SUPFAM" id="SSF144083">
    <property type="entry name" value="Magnesium transport protein CorA, transmembrane region"/>
    <property type="match status" value="1"/>
</dbReference>
<evidence type="ECO:0000256" key="2">
    <source>
        <dbReference type="ARBA" id="ARBA00009765"/>
    </source>
</evidence>
<dbReference type="Pfam" id="PF01544">
    <property type="entry name" value="CorA"/>
    <property type="match status" value="1"/>
</dbReference>
<dbReference type="GO" id="GO:0015095">
    <property type="term" value="F:magnesium ion transmembrane transporter activity"/>
    <property type="evidence" value="ECO:0007669"/>
    <property type="project" value="InterPro"/>
</dbReference>
<feature type="region of interest" description="Disordered" evidence="6">
    <location>
        <begin position="1"/>
        <end position="81"/>
    </location>
</feature>
<dbReference type="GeneID" id="63692960"/>
<organism evidence="8 9">
    <name type="scientific">Aspergillus ruber (strain CBS 135680)</name>
    <dbReference type="NCBI Taxonomy" id="1388766"/>
    <lineage>
        <taxon>Eukaryota</taxon>
        <taxon>Fungi</taxon>
        <taxon>Dikarya</taxon>
        <taxon>Ascomycota</taxon>
        <taxon>Pezizomycotina</taxon>
        <taxon>Eurotiomycetes</taxon>
        <taxon>Eurotiomycetidae</taxon>
        <taxon>Eurotiales</taxon>
        <taxon>Aspergillaceae</taxon>
        <taxon>Aspergillus</taxon>
        <taxon>Aspergillus subgen. Aspergillus</taxon>
    </lineage>
</organism>
<dbReference type="EMBL" id="KK088434">
    <property type="protein sequence ID" value="EYE92871.1"/>
    <property type="molecule type" value="Genomic_DNA"/>
</dbReference>
<evidence type="ECO:0000313" key="8">
    <source>
        <dbReference type="EMBL" id="EYE92871.1"/>
    </source>
</evidence>
<accession>A0A017S7P2</accession>
<dbReference type="OrthoDB" id="29879at2759"/>
<dbReference type="HOGENOM" id="CLU_007127_11_0_1"/>
<dbReference type="GO" id="GO:0005886">
    <property type="term" value="C:plasma membrane"/>
    <property type="evidence" value="ECO:0007669"/>
    <property type="project" value="TreeGrafter"/>
</dbReference>
<evidence type="ECO:0000256" key="3">
    <source>
        <dbReference type="ARBA" id="ARBA00022692"/>
    </source>
</evidence>
<feature type="transmembrane region" description="Helical" evidence="7">
    <location>
        <begin position="400"/>
        <end position="421"/>
    </location>
</feature>
<evidence type="ECO:0000256" key="1">
    <source>
        <dbReference type="ARBA" id="ARBA00004141"/>
    </source>
</evidence>
<dbReference type="GO" id="GO:0010961">
    <property type="term" value="P:intracellular magnesium ion homeostasis"/>
    <property type="evidence" value="ECO:0007669"/>
    <property type="project" value="TreeGrafter"/>
</dbReference>
<dbReference type="SUPFAM" id="SSF143865">
    <property type="entry name" value="CorA soluble domain-like"/>
    <property type="match status" value="1"/>
</dbReference>
<evidence type="ECO:0000313" key="9">
    <source>
        <dbReference type="Proteomes" id="UP000019804"/>
    </source>
</evidence>
<feature type="compositionally biased region" description="Basic and acidic residues" evidence="6">
    <location>
        <begin position="36"/>
        <end position="48"/>
    </location>
</feature>
<evidence type="ECO:0000256" key="7">
    <source>
        <dbReference type="SAM" id="Phobius"/>
    </source>
</evidence>
<dbReference type="CDD" id="cd12829">
    <property type="entry name" value="Alr1p-like"/>
    <property type="match status" value="1"/>
</dbReference>
<evidence type="ECO:0000256" key="6">
    <source>
        <dbReference type="SAM" id="MobiDB-lite"/>
    </source>
</evidence>
<dbReference type="PANTHER" id="PTHR21535:SF94">
    <property type="entry name" value="CORA FAMILY METAL ION TRANSPORTER (EUROFUNG)"/>
    <property type="match status" value="1"/>
</dbReference>
<dbReference type="InterPro" id="IPR045863">
    <property type="entry name" value="CorA_TM1_TM2"/>
</dbReference>
<evidence type="ECO:0008006" key="10">
    <source>
        <dbReference type="Google" id="ProtNLM"/>
    </source>
</evidence>
<protein>
    <recommendedName>
        <fullName evidence="10">CorA family metal ion transporter</fullName>
    </recommendedName>
</protein>
<evidence type="ECO:0000256" key="5">
    <source>
        <dbReference type="ARBA" id="ARBA00023136"/>
    </source>
</evidence>
<dbReference type="FunFam" id="1.20.58.340:FF:000027">
    <property type="entry name" value="CorA family metal ion transporter (Eurofung)"/>
    <property type="match status" value="1"/>
</dbReference>
<sequence length="427" mass="47797">MGASDLSAASPRAFADRGINANNDSNDDVRSIWSEKSTHIDGQNDLRFWKSNSQHSIPSPDDQRHRGPDAPDDSPDRPTTQFSFYSPGLEYAIHASDLNSLATTHQSVSDLLENGEAGDVWWINAIAPSMEDIEWLSKVFGIHPLTTEDIGVQETREKIELFGHYYFVSLRSSHPNRRVGGTSWSILNQYALVFRGGIISVTFGPSPHAANVRSRIMEHKSHLALTSDWICYALIDDIVDGFGPSIRKVQQGIETMDDSFAITRPDDISLVLQQIYKCRKEIIRIRRLLTDKTDVIKSFARRCDERCFITPSCEVVVYLSDIQDHVLTMMSNLAHSEQMLSGSQMKYVEQLSMDNNRTRNTTLDTLSKLTVLGTMFVPMQALISSFGMNVEVPGQEVSGVAWWFGIIGGLAAVVIVCLALAKLRRWI</sequence>
<dbReference type="RefSeq" id="XP_040636559.1">
    <property type="nucleotide sequence ID" value="XM_040777836.1"/>
</dbReference>
<reference evidence="9" key="1">
    <citation type="journal article" date="2014" name="Nat. Commun.">
        <title>Genomic adaptations of the halophilic Dead Sea filamentous fungus Eurotium rubrum.</title>
        <authorList>
            <person name="Kis-Papo T."/>
            <person name="Weig A.R."/>
            <person name="Riley R."/>
            <person name="Persoh D."/>
            <person name="Salamov A."/>
            <person name="Sun H."/>
            <person name="Lipzen A."/>
            <person name="Wasser S.P."/>
            <person name="Rambold G."/>
            <person name="Grigoriev I.V."/>
            <person name="Nevo E."/>
        </authorList>
    </citation>
    <scope>NUCLEOTIDE SEQUENCE [LARGE SCALE GENOMIC DNA]</scope>
    <source>
        <strain evidence="9">CBS 135680</strain>
    </source>
</reference>
<proteinExistence type="inferred from homology"/>
<keyword evidence="4 7" id="KW-1133">Transmembrane helix</keyword>